<evidence type="ECO:0000313" key="1">
    <source>
        <dbReference type="EMBL" id="ASN68681.1"/>
    </source>
</evidence>
<proteinExistence type="predicted"/>
<sequence length="62" mass="6981">MLVDTRAITQRQPSREQLAQALEAYLASGKQVTELGYCLPSARQYNIRTHFKLPGTPEFSAQ</sequence>
<name>A0A2H4J9E3_9CAUD</name>
<organism evidence="1">
    <name type="scientific">uncultured Caudovirales phage</name>
    <dbReference type="NCBI Taxonomy" id="2100421"/>
    <lineage>
        <taxon>Viruses</taxon>
        <taxon>Duplodnaviria</taxon>
        <taxon>Heunggongvirae</taxon>
        <taxon>Uroviricota</taxon>
        <taxon>Caudoviricetes</taxon>
        <taxon>Peduoviridae</taxon>
        <taxon>Maltschvirus</taxon>
        <taxon>Maltschvirus maltsch</taxon>
    </lineage>
</organism>
<accession>A0A2H4J9E3</accession>
<gene>
    <name evidence="1" type="ORF">3S11_56</name>
</gene>
<protein>
    <submittedName>
        <fullName evidence="1">Uncharacterized protein</fullName>
    </submittedName>
</protein>
<reference evidence="1" key="1">
    <citation type="submission" date="2017-06" db="EMBL/GenBank/DDBJ databases">
        <title>Novel phages from South African skin metaviromes.</title>
        <authorList>
            <person name="van Zyl L.J."/>
            <person name="Abrahams Y."/>
            <person name="Stander E.A."/>
            <person name="Kirby B.M."/>
            <person name="Clavaud C."/>
            <person name="Farcet C."/>
            <person name="Breton L."/>
            <person name="Trindade M.I."/>
        </authorList>
    </citation>
    <scope>NUCLEOTIDE SEQUENCE</scope>
</reference>
<dbReference type="EMBL" id="MF417879">
    <property type="protein sequence ID" value="ASN68681.1"/>
    <property type="molecule type" value="Genomic_DNA"/>
</dbReference>